<dbReference type="EMBL" id="CP120628">
    <property type="protein sequence ID" value="WEW57608.1"/>
    <property type="molecule type" value="Genomic_DNA"/>
</dbReference>
<dbReference type="Gene3D" id="2.60.40.1190">
    <property type="match status" value="1"/>
</dbReference>
<accession>A0AAF0DG43</accession>
<name>A0AAF0DG43_9EURO</name>
<dbReference type="Proteomes" id="UP001219355">
    <property type="component" value="Chromosome 2"/>
</dbReference>
<evidence type="ECO:0000313" key="2">
    <source>
        <dbReference type="EMBL" id="WEW57608.1"/>
    </source>
</evidence>
<keyword evidence="1" id="KW-0732">Signal</keyword>
<feature type="signal peptide" evidence="1">
    <location>
        <begin position="1"/>
        <end position="19"/>
    </location>
</feature>
<keyword evidence="3" id="KW-1185">Reference proteome</keyword>
<organism evidence="2 3">
    <name type="scientific">Emydomyces testavorans</name>
    <dbReference type="NCBI Taxonomy" id="2070801"/>
    <lineage>
        <taxon>Eukaryota</taxon>
        <taxon>Fungi</taxon>
        <taxon>Dikarya</taxon>
        <taxon>Ascomycota</taxon>
        <taxon>Pezizomycotina</taxon>
        <taxon>Eurotiomycetes</taxon>
        <taxon>Eurotiomycetidae</taxon>
        <taxon>Onygenales</taxon>
        <taxon>Nannizziopsiaceae</taxon>
        <taxon>Emydomyces</taxon>
    </lineage>
</organism>
<dbReference type="SUPFAM" id="SSF49344">
    <property type="entry name" value="CBD9-like"/>
    <property type="match status" value="1"/>
</dbReference>
<feature type="chain" id="PRO_5042110055" description="Carbohydrate-binding domain-containing protein" evidence="1">
    <location>
        <begin position="20"/>
        <end position="235"/>
    </location>
</feature>
<dbReference type="CDD" id="cd09620">
    <property type="entry name" value="CBM9_like_3"/>
    <property type="match status" value="1"/>
</dbReference>
<protein>
    <recommendedName>
        <fullName evidence="4">Carbohydrate-binding domain-containing protein</fullName>
    </recommendedName>
</protein>
<evidence type="ECO:0008006" key="4">
    <source>
        <dbReference type="Google" id="ProtNLM"/>
    </source>
</evidence>
<dbReference type="AlphaFoldDB" id="A0AAF0DG43"/>
<proteinExistence type="predicted"/>
<evidence type="ECO:0000313" key="3">
    <source>
        <dbReference type="Proteomes" id="UP001219355"/>
    </source>
</evidence>
<gene>
    <name evidence="2" type="ORF">PRK78_003075</name>
</gene>
<evidence type="ECO:0000256" key="1">
    <source>
        <dbReference type="SAM" id="SignalP"/>
    </source>
</evidence>
<sequence length="235" mass="26681">MYLTSILASFLTATAAVSAFPSGEDSAKAHPKRPSLFVPGCPRKTTARFDKSVPEKDPFPVTHVDLCWQTASLHLNFIAYNETSFYFDPKHGINDDIWKYEVMEAFISHGSEDPQTYLEFEVNPNNVSYHAIVFNPSKVRAEGAAFDHFFINNPHADGFSVATKLDRNAQTWRSDVRIPLGLFNVERAQNTRWRMNFFRTVTSPEMFPNQKLGGWNSPNKPSFHITPFFGDVILV</sequence>
<reference evidence="2" key="1">
    <citation type="submission" date="2023-03" db="EMBL/GenBank/DDBJ databases">
        <title>Emydomyces testavorans Genome Sequence.</title>
        <authorList>
            <person name="Hoyer L."/>
        </authorList>
    </citation>
    <scope>NUCLEOTIDE SEQUENCE</scope>
    <source>
        <strain evidence="2">16-2883</strain>
    </source>
</reference>